<sequence>MNLWVDKYRPTSLDKLDYHKNQALQLKNTVNQGDFPHLLVFGPPGSGKKTRIYCLLRHIFGNGVDKMKIEHLSIMTPSKKKVDITTLSSNYHTEVNLNDVGIYDRIVVQELIKNVAQMHQVDVTGQWDFKGNLGTRLAAQEYNVCKSEDITMPEGLAMRIAQKSRRNLRLAILMCEACKTRQYPMTVDQEIQEPDWRVFIQNTAKEILKEQTPQQILKVRDRMYTLYAQGIHGEVIIKGLLNELVKNCDGQLKVKLAAQAAEKEYSLRQGQNPMVHIEAFIAKFMVIYKEFLEESVGDLF</sequence>
<dbReference type="GO" id="GO:0003689">
    <property type="term" value="F:DNA clamp loader activity"/>
    <property type="evidence" value="ECO:0007669"/>
    <property type="project" value="TreeGrafter"/>
</dbReference>
<comment type="caution">
    <text evidence="2">The sequence shown here is derived from an EMBL/GenBank/DDBJ whole genome shotgun (WGS) entry which is preliminary data.</text>
</comment>
<dbReference type="GO" id="GO:0003677">
    <property type="term" value="F:DNA binding"/>
    <property type="evidence" value="ECO:0007669"/>
    <property type="project" value="InterPro"/>
</dbReference>
<reference evidence="2" key="2">
    <citation type="submission" date="2017-10" db="EMBL/GenBank/DDBJ databases">
        <title>Ladona fulva Genome sequencing and assembly.</title>
        <authorList>
            <person name="Murali S."/>
            <person name="Richards S."/>
            <person name="Bandaranaike D."/>
            <person name="Bellair M."/>
            <person name="Blankenburg K."/>
            <person name="Chao H."/>
            <person name="Dinh H."/>
            <person name="Doddapaneni H."/>
            <person name="Dugan-Rocha S."/>
            <person name="Elkadiri S."/>
            <person name="Gnanaolivu R."/>
            <person name="Hernandez B."/>
            <person name="Skinner E."/>
            <person name="Javaid M."/>
            <person name="Lee S."/>
            <person name="Li M."/>
            <person name="Ming W."/>
            <person name="Munidasa M."/>
            <person name="Muniz J."/>
            <person name="Nguyen L."/>
            <person name="Hughes D."/>
            <person name="Osuji N."/>
            <person name="Pu L.-L."/>
            <person name="Puazo M."/>
            <person name="Qu C."/>
            <person name="Quiroz J."/>
            <person name="Raj R."/>
            <person name="Weissenberger G."/>
            <person name="Xin Y."/>
            <person name="Zou X."/>
            <person name="Han Y."/>
            <person name="Worley K."/>
            <person name="Muzny D."/>
            <person name="Gibbs R."/>
        </authorList>
    </citation>
    <scope>NUCLEOTIDE SEQUENCE</scope>
    <source>
        <strain evidence="2">Sampled in the wild</strain>
    </source>
</reference>
<dbReference type="InterPro" id="IPR008921">
    <property type="entry name" value="DNA_pol3_clamp-load_cplx_C"/>
</dbReference>
<dbReference type="PANTHER" id="PTHR11669:SF1">
    <property type="entry name" value="REPLICATION FACTOR C SUBUNIT 3"/>
    <property type="match status" value="1"/>
</dbReference>
<evidence type="ECO:0008006" key="4">
    <source>
        <dbReference type="Google" id="ProtNLM"/>
    </source>
</evidence>
<dbReference type="Gene3D" id="1.10.8.60">
    <property type="match status" value="1"/>
</dbReference>
<dbReference type="GO" id="GO:0006261">
    <property type="term" value="P:DNA-templated DNA replication"/>
    <property type="evidence" value="ECO:0007669"/>
    <property type="project" value="TreeGrafter"/>
</dbReference>
<gene>
    <name evidence="2" type="ORF">J437_LFUL002760</name>
</gene>
<dbReference type="OrthoDB" id="761538at2759"/>
<reference evidence="2" key="1">
    <citation type="submission" date="2013-04" db="EMBL/GenBank/DDBJ databases">
        <authorList>
            <person name="Qu J."/>
            <person name="Murali S.C."/>
            <person name="Bandaranaike D."/>
            <person name="Bellair M."/>
            <person name="Blankenburg K."/>
            <person name="Chao H."/>
            <person name="Dinh H."/>
            <person name="Doddapaneni H."/>
            <person name="Downs B."/>
            <person name="Dugan-Rocha S."/>
            <person name="Elkadiri S."/>
            <person name="Gnanaolivu R.D."/>
            <person name="Hernandez B."/>
            <person name="Javaid M."/>
            <person name="Jayaseelan J.C."/>
            <person name="Lee S."/>
            <person name="Li M."/>
            <person name="Ming W."/>
            <person name="Munidasa M."/>
            <person name="Muniz J."/>
            <person name="Nguyen L."/>
            <person name="Ongeri F."/>
            <person name="Osuji N."/>
            <person name="Pu L.-L."/>
            <person name="Puazo M."/>
            <person name="Qu C."/>
            <person name="Quiroz J."/>
            <person name="Raj R."/>
            <person name="Weissenberger G."/>
            <person name="Xin Y."/>
            <person name="Zou X."/>
            <person name="Han Y."/>
            <person name="Richards S."/>
            <person name="Worley K."/>
            <person name="Muzny D."/>
            <person name="Gibbs R."/>
        </authorList>
    </citation>
    <scope>NUCLEOTIDE SEQUENCE</scope>
    <source>
        <strain evidence="2">Sampled in the wild</strain>
    </source>
</reference>
<dbReference type="InterPro" id="IPR050238">
    <property type="entry name" value="DNA_Rep/Repair_Clamp_Loader"/>
</dbReference>
<organism evidence="2 3">
    <name type="scientific">Ladona fulva</name>
    <name type="common">Scarce chaser dragonfly</name>
    <name type="synonym">Libellula fulva</name>
    <dbReference type="NCBI Taxonomy" id="123851"/>
    <lineage>
        <taxon>Eukaryota</taxon>
        <taxon>Metazoa</taxon>
        <taxon>Ecdysozoa</taxon>
        <taxon>Arthropoda</taxon>
        <taxon>Hexapoda</taxon>
        <taxon>Insecta</taxon>
        <taxon>Pterygota</taxon>
        <taxon>Palaeoptera</taxon>
        <taxon>Odonata</taxon>
        <taxon>Epiprocta</taxon>
        <taxon>Anisoptera</taxon>
        <taxon>Libelluloidea</taxon>
        <taxon>Libellulidae</taxon>
        <taxon>Ladona</taxon>
    </lineage>
</organism>
<protein>
    <recommendedName>
        <fullName evidence="4">Replication factor C subunit 3</fullName>
    </recommendedName>
</protein>
<dbReference type="Pfam" id="PF21960">
    <property type="entry name" value="RCF1-5-like_lid"/>
    <property type="match status" value="1"/>
</dbReference>
<dbReference type="Pfam" id="PF03215">
    <property type="entry name" value="Rad17"/>
    <property type="match status" value="1"/>
</dbReference>
<dbReference type="Pfam" id="PF22534">
    <property type="entry name" value="RFC_C"/>
    <property type="match status" value="1"/>
</dbReference>
<accession>A0A8K0JYN7</accession>
<dbReference type="SUPFAM" id="SSF52540">
    <property type="entry name" value="P-loop containing nucleoside triphosphate hydrolases"/>
    <property type="match status" value="1"/>
</dbReference>
<evidence type="ECO:0000313" key="2">
    <source>
        <dbReference type="EMBL" id="KAG8222703.1"/>
    </source>
</evidence>
<dbReference type="GO" id="GO:0006281">
    <property type="term" value="P:DNA repair"/>
    <property type="evidence" value="ECO:0007669"/>
    <property type="project" value="TreeGrafter"/>
</dbReference>
<dbReference type="EMBL" id="KZ308141">
    <property type="protein sequence ID" value="KAG8222703.1"/>
    <property type="molecule type" value="Genomic_DNA"/>
</dbReference>
<dbReference type="AlphaFoldDB" id="A0A8K0JYN7"/>
<dbReference type="PANTHER" id="PTHR11669">
    <property type="entry name" value="REPLICATION FACTOR C / DNA POLYMERASE III GAMMA-TAU SUBUNIT"/>
    <property type="match status" value="1"/>
</dbReference>
<dbReference type="Proteomes" id="UP000792457">
    <property type="component" value="Unassembled WGS sequence"/>
</dbReference>
<name>A0A8K0JYN7_LADFU</name>
<keyword evidence="1" id="KW-0235">DNA replication</keyword>
<keyword evidence="3" id="KW-1185">Reference proteome</keyword>
<dbReference type="GO" id="GO:0005634">
    <property type="term" value="C:nucleus"/>
    <property type="evidence" value="ECO:0007669"/>
    <property type="project" value="TreeGrafter"/>
</dbReference>
<dbReference type="Gene3D" id="1.20.272.10">
    <property type="match status" value="1"/>
</dbReference>
<dbReference type="GO" id="GO:0005663">
    <property type="term" value="C:DNA replication factor C complex"/>
    <property type="evidence" value="ECO:0007669"/>
    <property type="project" value="TreeGrafter"/>
</dbReference>
<dbReference type="FunFam" id="1.10.8.60:FF:000030">
    <property type="entry name" value="replication factor C subunit 3"/>
    <property type="match status" value="1"/>
</dbReference>
<evidence type="ECO:0000256" key="1">
    <source>
        <dbReference type="ARBA" id="ARBA00022705"/>
    </source>
</evidence>
<dbReference type="Gene3D" id="3.40.50.300">
    <property type="entry name" value="P-loop containing nucleotide triphosphate hydrolases"/>
    <property type="match status" value="1"/>
</dbReference>
<dbReference type="InterPro" id="IPR027417">
    <property type="entry name" value="P-loop_NTPase"/>
</dbReference>
<proteinExistence type="predicted"/>
<evidence type="ECO:0000313" key="3">
    <source>
        <dbReference type="Proteomes" id="UP000792457"/>
    </source>
</evidence>
<dbReference type="SUPFAM" id="SSF48019">
    <property type="entry name" value="post-AAA+ oligomerization domain-like"/>
    <property type="match status" value="1"/>
</dbReference>